<dbReference type="Pfam" id="PF02597">
    <property type="entry name" value="ThiS"/>
    <property type="match status" value="1"/>
</dbReference>
<keyword evidence="1" id="KW-0150">Chloroplast</keyword>
<dbReference type="EMBL" id="MK641509">
    <property type="protein sequence ID" value="UEQ12009.1"/>
    <property type="molecule type" value="Genomic_DNA"/>
</dbReference>
<reference evidence="1" key="1">
    <citation type="submission" date="2019-03" db="EMBL/GenBank/DDBJ databases">
        <title>Phycologia Chloroplast and mitochondrial genomes of Kumanoa mahlacensis.</title>
        <authorList>
            <person name="Fang K."/>
        </authorList>
    </citation>
    <scope>NUCLEOTIDE SEQUENCE</scope>
    <source>
        <strain evidence="1">SAS-FKP1701</strain>
    </source>
</reference>
<name>A0A8K1YUG4_9FLOR</name>
<dbReference type="NCBIfam" id="TIGR01683">
    <property type="entry name" value="thiS"/>
    <property type="match status" value="1"/>
</dbReference>
<protein>
    <submittedName>
        <fullName evidence="1">Thiamine biosynthesis protein S</fullName>
    </submittedName>
</protein>
<dbReference type="SUPFAM" id="SSF54285">
    <property type="entry name" value="MoaD/ThiS"/>
    <property type="match status" value="1"/>
</dbReference>
<dbReference type="InterPro" id="IPR012675">
    <property type="entry name" value="Beta-grasp_dom_sf"/>
</dbReference>
<dbReference type="AlphaFoldDB" id="A0A8K1YUG4"/>
<dbReference type="CDD" id="cd00565">
    <property type="entry name" value="Ubl_ThiS"/>
    <property type="match status" value="1"/>
</dbReference>
<proteinExistence type="predicted"/>
<geneLocation type="chloroplast" evidence="1"/>
<organism evidence="1">
    <name type="scientific">Kumanoa mahlacensis</name>
    <dbReference type="NCBI Taxonomy" id="1196387"/>
    <lineage>
        <taxon>Eukaryota</taxon>
        <taxon>Rhodophyta</taxon>
        <taxon>Florideophyceae</taxon>
        <taxon>Nemaliophycidae</taxon>
        <taxon>Batrachospermales</taxon>
        <taxon>Batrachospermaceae</taxon>
        <taxon>Kumanoa</taxon>
    </lineage>
</organism>
<dbReference type="InterPro" id="IPR003749">
    <property type="entry name" value="ThiS/MoaD-like"/>
</dbReference>
<dbReference type="PANTHER" id="PTHR34472:SF1">
    <property type="entry name" value="SULFUR CARRIER PROTEIN THIS"/>
    <property type="match status" value="1"/>
</dbReference>
<dbReference type="InterPro" id="IPR010035">
    <property type="entry name" value="Thi_S"/>
</dbReference>
<sequence length="71" mass="7913">MKPVYITIEINGEPFNCSSNMSLQDVVHYLGLNSTTILLEYNKQIVSDQHLSNIFLKSDDQLEILTIVGGG</sequence>
<evidence type="ECO:0000313" key="1">
    <source>
        <dbReference type="EMBL" id="UEQ12009.1"/>
    </source>
</evidence>
<keyword evidence="1" id="KW-0934">Plastid</keyword>
<gene>
    <name evidence="1" type="primary">thiS</name>
</gene>
<dbReference type="PANTHER" id="PTHR34472">
    <property type="entry name" value="SULFUR CARRIER PROTEIN THIS"/>
    <property type="match status" value="1"/>
</dbReference>
<dbReference type="InterPro" id="IPR016155">
    <property type="entry name" value="Mopterin_synth/thiamin_S_b"/>
</dbReference>
<accession>A0A8K1YUG4</accession>
<dbReference type="Gene3D" id="3.10.20.30">
    <property type="match status" value="1"/>
</dbReference>